<proteinExistence type="predicted"/>
<accession>A0A0A1N4A3</accession>
<keyword evidence="1" id="KW-0472">Membrane</keyword>
<protein>
    <recommendedName>
        <fullName evidence="4">DUF1772-domain-containing protein</fullName>
    </recommendedName>
</protein>
<feature type="transmembrane region" description="Helical" evidence="1">
    <location>
        <begin position="128"/>
        <end position="147"/>
    </location>
</feature>
<dbReference type="EMBL" id="KV921453">
    <property type="protein sequence ID" value="ORE14786.1"/>
    <property type="molecule type" value="Genomic_DNA"/>
</dbReference>
<evidence type="ECO:0000313" key="3">
    <source>
        <dbReference type="Proteomes" id="UP000242381"/>
    </source>
</evidence>
<keyword evidence="1" id="KW-0812">Transmembrane</keyword>
<dbReference type="InterPro" id="IPR013901">
    <property type="entry name" value="Anthrone_oxy"/>
</dbReference>
<dbReference type="Pfam" id="PF08592">
    <property type="entry name" value="Anthrone_oxy"/>
    <property type="match status" value="1"/>
</dbReference>
<dbReference type="VEuPathDB" id="FungiDB:BCV72DRAFT_6374"/>
<dbReference type="PANTHER" id="PTHR36535:SF1">
    <property type="entry name" value="DUF1772 DOMAIN-CONTAINING PROTEIN"/>
    <property type="match status" value="1"/>
</dbReference>
<evidence type="ECO:0000256" key="1">
    <source>
        <dbReference type="SAM" id="Phobius"/>
    </source>
</evidence>
<evidence type="ECO:0000313" key="2">
    <source>
        <dbReference type="EMBL" id="ORE14786.1"/>
    </source>
</evidence>
<dbReference type="AlphaFoldDB" id="A0A0A1N4A3"/>
<evidence type="ECO:0008006" key="4">
    <source>
        <dbReference type="Google" id="ProtNLM"/>
    </source>
</evidence>
<reference evidence="2 3" key="1">
    <citation type="journal article" date="2016" name="Proc. Natl. Acad. Sci. U.S.A.">
        <title>Lipid metabolic changes in an early divergent fungus govern the establishment of a mutualistic symbiosis with endobacteria.</title>
        <authorList>
            <person name="Lastovetsky O.A."/>
            <person name="Gaspar M.L."/>
            <person name="Mondo S.J."/>
            <person name="LaButti K.M."/>
            <person name="Sandor L."/>
            <person name="Grigoriev I.V."/>
            <person name="Henry S.A."/>
            <person name="Pawlowska T.E."/>
        </authorList>
    </citation>
    <scope>NUCLEOTIDE SEQUENCE [LARGE SCALE GENOMIC DNA]</scope>
    <source>
        <strain evidence="2 3">ATCC 11559</strain>
    </source>
</reference>
<dbReference type="PANTHER" id="PTHR36535">
    <property type="entry name" value="YALI0E30327P"/>
    <property type="match status" value="1"/>
</dbReference>
<dbReference type="Proteomes" id="UP000242381">
    <property type="component" value="Unassembled WGS sequence"/>
</dbReference>
<name>A0A0A1N4A3_RHIZD</name>
<feature type="transmembrane region" description="Helical" evidence="1">
    <location>
        <begin position="55"/>
        <end position="74"/>
    </location>
</feature>
<gene>
    <name evidence="2" type="ORF">BCV71DRAFT_220425</name>
</gene>
<dbReference type="OMA" id="NAVCYYR"/>
<organism evidence="2 3">
    <name type="scientific">Rhizopus microsporus</name>
    <dbReference type="NCBI Taxonomy" id="58291"/>
    <lineage>
        <taxon>Eukaryota</taxon>
        <taxon>Fungi</taxon>
        <taxon>Fungi incertae sedis</taxon>
        <taxon>Mucoromycota</taxon>
        <taxon>Mucoromycotina</taxon>
        <taxon>Mucoromycetes</taxon>
        <taxon>Mucorales</taxon>
        <taxon>Mucorineae</taxon>
        <taxon>Rhizopodaceae</taxon>
        <taxon>Rhizopus</taxon>
    </lineage>
</organism>
<feature type="transmembrane region" description="Helical" evidence="1">
    <location>
        <begin position="81"/>
        <end position="102"/>
    </location>
</feature>
<keyword evidence="1" id="KW-1133">Transmembrane helix</keyword>
<sequence length="148" mass="16068">MTSLATLIYYPRSIGLLSTGLFSGMTAAVSTISVPSIKASKDPLPTFVTTYKQGAKFAITTILTATVSNGYCYYKTKDNKYLYAALLAFFSGPWTAFVIAPVNNQLFALQKDDSYNINQVNQLVDKWAVLHSVRAIAGAAAFLVSVMM</sequence>